<proteinExistence type="predicted"/>
<protein>
    <submittedName>
        <fullName evidence="8">Cytochrome C</fullName>
    </submittedName>
</protein>
<dbReference type="OrthoDB" id="9814800at2"/>
<keyword evidence="9" id="KW-1185">Reference proteome</keyword>
<accession>A0A0D5LWR3</accession>
<dbReference type="CDD" id="cd08168">
    <property type="entry name" value="Cytochrom_C3"/>
    <property type="match status" value="1"/>
</dbReference>
<dbReference type="RefSeq" id="WP_045685506.1">
    <property type="nucleotide sequence ID" value="NZ_CP010803.1"/>
</dbReference>
<evidence type="ECO:0000256" key="2">
    <source>
        <dbReference type="ARBA" id="ARBA00022617"/>
    </source>
</evidence>
<evidence type="ECO:0000256" key="1">
    <source>
        <dbReference type="ARBA" id="ARBA00022448"/>
    </source>
</evidence>
<gene>
    <name evidence="8" type="ORF">TM49_18870</name>
</gene>
<keyword evidence="4" id="KW-0249">Electron transport</keyword>
<evidence type="ECO:0000256" key="4">
    <source>
        <dbReference type="ARBA" id="ARBA00022982"/>
    </source>
</evidence>
<dbReference type="PANTHER" id="PTHR39425:SF1">
    <property type="entry name" value="CYTOCHROME C7-LIKE DOMAIN-CONTAINING PROTEIN"/>
    <property type="match status" value="1"/>
</dbReference>
<dbReference type="SUPFAM" id="SSF48695">
    <property type="entry name" value="Multiheme cytochromes"/>
    <property type="match status" value="1"/>
</dbReference>
<feature type="transmembrane region" description="Helical" evidence="6">
    <location>
        <begin position="12"/>
        <end position="32"/>
    </location>
</feature>
<keyword evidence="6" id="KW-0472">Membrane</keyword>
<dbReference type="GO" id="GO:0009055">
    <property type="term" value="F:electron transfer activity"/>
    <property type="evidence" value="ECO:0007669"/>
    <property type="project" value="InterPro"/>
</dbReference>
<dbReference type="Pfam" id="PF02085">
    <property type="entry name" value="Cytochrom_CIII"/>
    <property type="match status" value="1"/>
</dbReference>
<dbReference type="Proteomes" id="UP000032611">
    <property type="component" value="Chromosome"/>
</dbReference>
<keyword evidence="3" id="KW-0479">Metal-binding</keyword>
<reference evidence="8 9" key="1">
    <citation type="journal article" date="2015" name="Genome Announc.">
        <title>Complete genome sequence of Martelella endophytica YC6887, which has antifungal activity associated with a halophyte.</title>
        <authorList>
            <person name="Khan A."/>
            <person name="Khan H."/>
            <person name="Chung E.J."/>
            <person name="Hossain M.T."/>
            <person name="Chung Y.R."/>
        </authorList>
    </citation>
    <scope>NUCLEOTIDE SEQUENCE [LARGE SCALE GENOMIC DNA]</scope>
    <source>
        <strain evidence="8">YC6887</strain>
    </source>
</reference>
<dbReference type="EMBL" id="CP010803">
    <property type="protein sequence ID" value="AJY48355.1"/>
    <property type="molecule type" value="Genomic_DNA"/>
</dbReference>
<dbReference type="PANTHER" id="PTHR39425">
    <property type="entry name" value="LIPOPROTEIN CYTOCHROME C"/>
    <property type="match status" value="1"/>
</dbReference>
<organism evidence="8 9">
    <name type="scientific">Martelella endophytica</name>
    <dbReference type="NCBI Taxonomy" id="1486262"/>
    <lineage>
        <taxon>Bacteria</taxon>
        <taxon>Pseudomonadati</taxon>
        <taxon>Pseudomonadota</taxon>
        <taxon>Alphaproteobacteria</taxon>
        <taxon>Hyphomicrobiales</taxon>
        <taxon>Aurantimonadaceae</taxon>
        <taxon>Martelella</taxon>
    </lineage>
</organism>
<evidence type="ECO:0000259" key="7">
    <source>
        <dbReference type="Pfam" id="PF02085"/>
    </source>
</evidence>
<dbReference type="GO" id="GO:0020037">
    <property type="term" value="F:heme binding"/>
    <property type="evidence" value="ECO:0007669"/>
    <property type="project" value="InterPro"/>
</dbReference>
<dbReference type="KEGG" id="mey:TM49_18870"/>
<name>A0A0D5LWR3_MAREN</name>
<evidence type="ECO:0000256" key="5">
    <source>
        <dbReference type="ARBA" id="ARBA00023004"/>
    </source>
</evidence>
<keyword evidence="6" id="KW-1133">Transmembrane helix</keyword>
<keyword evidence="2" id="KW-0349">Heme</keyword>
<feature type="domain" description="Class III cytochrome C" evidence="7">
    <location>
        <begin position="46"/>
        <end position="94"/>
    </location>
</feature>
<evidence type="ECO:0000256" key="3">
    <source>
        <dbReference type="ARBA" id="ARBA00022723"/>
    </source>
</evidence>
<dbReference type="GO" id="GO:0046872">
    <property type="term" value="F:metal ion binding"/>
    <property type="evidence" value="ECO:0007669"/>
    <property type="project" value="UniProtKB-KW"/>
</dbReference>
<sequence length="222" mass="24604">MAQIFTASADAKLRLFAGAVALAILMAGALWWSAASSSYRTGVDWVSEQPVPFSHQHHAGELGIDCRYCHDTVETSAKAGLPPTETCMTCHSQIWTDAPMLAPVRKSLATGEPLEWNRVARVPDYVYFDHSIHVATGVPCKTCHGRVDLMPLMKQAKPFEMGWCLDCHRDPAPELRPPSEVTRMDWSGFDDDLAAHRDYGALVVEARGIEPDRLDDCNVCHR</sequence>
<keyword evidence="5" id="KW-0408">Iron</keyword>
<dbReference type="STRING" id="1486262.TM49_18870"/>
<dbReference type="AlphaFoldDB" id="A0A0D5LWR3"/>
<dbReference type="HOGENOM" id="CLU_077373_0_0_5"/>
<evidence type="ECO:0000313" key="8">
    <source>
        <dbReference type="EMBL" id="AJY48355.1"/>
    </source>
</evidence>
<dbReference type="PATRIC" id="fig|1486262.3.peg.3906"/>
<evidence type="ECO:0000256" key="6">
    <source>
        <dbReference type="SAM" id="Phobius"/>
    </source>
</evidence>
<keyword evidence="1" id="KW-0813">Transport</keyword>
<evidence type="ECO:0000313" key="9">
    <source>
        <dbReference type="Proteomes" id="UP000032611"/>
    </source>
</evidence>
<dbReference type="Gene3D" id="3.90.10.10">
    <property type="entry name" value="Cytochrome C3"/>
    <property type="match status" value="2"/>
</dbReference>
<dbReference type="InterPro" id="IPR036280">
    <property type="entry name" value="Multihaem_cyt_sf"/>
</dbReference>
<keyword evidence="6" id="KW-0812">Transmembrane</keyword>
<dbReference type="InterPro" id="IPR020942">
    <property type="entry name" value="Cyt_c_III_dom"/>
</dbReference>